<accession>A0A4Y2U4P9</accession>
<protein>
    <submittedName>
        <fullName evidence="1">Uncharacterized protein</fullName>
    </submittedName>
</protein>
<proteinExistence type="predicted"/>
<reference evidence="1 2" key="1">
    <citation type="journal article" date="2019" name="Sci. Rep.">
        <title>Orb-weaving spider Araneus ventricosus genome elucidates the spidroin gene catalogue.</title>
        <authorList>
            <person name="Kono N."/>
            <person name="Nakamura H."/>
            <person name="Ohtoshi R."/>
            <person name="Moran D.A.P."/>
            <person name="Shinohara A."/>
            <person name="Yoshida Y."/>
            <person name="Fujiwara M."/>
            <person name="Mori M."/>
            <person name="Tomita M."/>
            <person name="Arakawa K."/>
        </authorList>
    </citation>
    <scope>NUCLEOTIDE SEQUENCE [LARGE SCALE GENOMIC DNA]</scope>
</reference>
<keyword evidence="2" id="KW-1185">Reference proteome</keyword>
<dbReference type="Proteomes" id="UP000499080">
    <property type="component" value="Unassembled WGS sequence"/>
</dbReference>
<evidence type="ECO:0000313" key="2">
    <source>
        <dbReference type="Proteomes" id="UP000499080"/>
    </source>
</evidence>
<comment type="caution">
    <text evidence="1">The sequence shown here is derived from an EMBL/GenBank/DDBJ whole genome shotgun (WGS) entry which is preliminary data.</text>
</comment>
<dbReference type="EMBL" id="BGPR01032852">
    <property type="protein sequence ID" value="GBO06557.1"/>
    <property type="molecule type" value="Genomic_DNA"/>
</dbReference>
<sequence>MTLLQLLLHGLKLTTEHLVTKLQPFYQNKWPLKVNKYISQHHEVISKRGSVKFLTKNGKTSGTVEKPAETYAKFNPKFKLRQSHGKDRTFILQQCIGPFQLIPISSILNRLTSVAAVKKVALFTKQRSVHYQDRITLQNLQ</sequence>
<organism evidence="1 2">
    <name type="scientific">Araneus ventricosus</name>
    <name type="common">Orbweaver spider</name>
    <name type="synonym">Epeira ventricosa</name>
    <dbReference type="NCBI Taxonomy" id="182803"/>
    <lineage>
        <taxon>Eukaryota</taxon>
        <taxon>Metazoa</taxon>
        <taxon>Ecdysozoa</taxon>
        <taxon>Arthropoda</taxon>
        <taxon>Chelicerata</taxon>
        <taxon>Arachnida</taxon>
        <taxon>Araneae</taxon>
        <taxon>Araneomorphae</taxon>
        <taxon>Entelegynae</taxon>
        <taxon>Araneoidea</taxon>
        <taxon>Araneidae</taxon>
        <taxon>Araneus</taxon>
    </lineage>
</organism>
<evidence type="ECO:0000313" key="1">
    <source>
        <dbReference type="EMBL" id="GBO06557.1"/>
    </source>
</evidence>
<dbReference type="AlphaFoldDB" id="A0A4Y2U4P9"/>
<gene>
    <name evidence="1" type="ORF">AVEN_173559_1</name>
</gene>
<name>A0A4Y2U4P9_ARAVE</name>